<reference evidence="2 3" key="1">
    <citation type="journal article" date="2014" name="Arch. Microbiol.">
        <title>Bacillus mesophilum sp. nov., strain IITR-54T, a novel 4-chlorobiphenyl dechlorinating bacterium.</title>
        <authorList>
            <person name="Manickam N."/>
            <person name="Singh N.K."/>
            <person name="Bajaj A."/>
            <person name="Kumar R.M."/>
            <person name="Kaur G."/>
            <person name="Kaur N."/>
            <person name="Bala M."/>
            <person name="Kumar A."/>
            <person name="Mayilraj S."/>
        </authorList>
    </citation>
    <scope>NUCLEOTIDE SEQUENCE [LARGE SCALE GENOMIC DNA]</scope>
    <source>
        <strain evidence="2 3">IITR-54</strain>
    </source>
</reference>
<comment type="caution">
    <text evidence="2">The sequence shown here is derived from an EMBL/GenBank/DDBJ whole genome shotgun (WGS) entry which is preliminary data.</text>
</comment>
<feature type="transmembrane region" description="Helical" evidence="1">
    <location>
        <begin position="85"/>
        <end position="106"/>
    </location>
</feature>
<dbReference type="InterPro" id="IPR017516">
    <property type="entry name" value="AbrB_dup"/>
</dbReference>
<keyword evidence="1" id="KW-0472">Membrane</keyword>
<feature type="transmembrane region" description="Helical" evidence="1">
    <location>
        <begin position="329"/>
        <end position="347"/>
    </location>
</feature>
<dbReference type="EMBL" id="WBOT01000010">
    <property type="protein sequence ID" value="KAB2329877.1"/>
    <property type="molecule type" value="Genomic_DNA"/>
</dbReference>
<dbReference type="PANTHER" id="PTHR38457">
    <property type="entry name" value="REGULATOR ABRB-RELATED"/>
    <property type="match status" value="1"/>
</dbReference>
<sequence length="352" mass="38226">MSSINSKNIILTLSFAVLGALLFSFIGIPVPWLLGPLAATLLFSSFSKVTPVFPAKFRDISIMIIGYSMGLSFTKESMIQMGTSLPYMLTFTVVLILFCGFTAKIISKITGIDYPSILVGSIPGGLSQILVFAEEVKGIDLTVVTFLQVTRVIMIVVTVPFLLFGPFFHQNGAENYSVLSSSAMDNYSLLLIYIPAAILFTLLGKKIKSPTPYLLGPLAATALLGLTGLDGPSIPAIVLDLAQLSIGCYVGMLMKPKHLKNKRKIFILAIISSIVLIGGSLLMSIGLTQILPLSAPTSFLSLAPGGMDQMAIMAHEVNADLSTVTSYQLFRIFFIYFMIPPFLKWLFRRLSQ</sequence>
<dbReference type="GO" id="GO:0016020">
    <property type="term" value="C:membrane"/>
    <property type="evidence" value="ECO:0007669"/>
    <property type="project" value="InterPro"/>
</dbReference>
<evidence type="ECO:0000256" key="1">
    <source>
        <dbReference type="SAM" id="Phobius"/>
    </source>
</evidence>
<proteinExistence type="predicted"/>
<gene>
    <name evidence="2" type="ORF">F7732_20550</name>
</gene>
<evidence type="ECO:0000313" key="2">
    <source>
        <dbReference type="EMBL" id="KAB2329877.1"/>
    </source>
</evidence>
<dbReference type="GO" id="GO:0010468">
    <property type="term" value="P:regulation of gene expression"/>
    <property type="evidence" value="ECO:0007669"/>
    <property type="project" value="InterPro"/>
</dbReference>
<organism evidence="2 3">
    <name type="scientific">Bacillus mesophilum</name>
    <dbReference type="NCBI Taxonomy" id="1071718"/>
    <lineage>
        <taxon>Bacteria</taxon>
        <taxon>Bacillati</taxon>
        <taxon>Bacillota</taxon>
        <taxon>Bacilli</taxon>
        <taxon>Bacillales</taxon>
        <taxon>Bacillaceae</taxon>
        <taxon>Bacillus</taxon>
    </lineage>
</organism>
<dbReference type="RefSeq" id="WP_151575921.1">
    <property type="nucleotide sequence ID" value="NZ_WBOT01000010.1"/>
</dbReference>
<feature type="transmembrane region" description="Helical" evidence="1">
    <location>
        <begin position="9"/>
        <end position="35"/>
    </location>
</feature>
<feature type="transmembrane region" description="Helical" evidence="1">
    <location>
        <begin position="145"/>
        <end position="167"/>
    </location>
</feature>
<feature type="transmembrane region" description="Helical" evidence="1">
    <location>
        <begin position="265"/>
        <end position="291"/>
    </location>
</feature>
<dbReference type="Pfam" id="PF05145">
    <property type="entry name" value="AbrB"/>
    <property type="match status" value="1"/>
</dbReference>
<dbReference type="OrthoDB" id="5460360at2"/>
<feature type="transmembrane region" description="Helical" evidence="1">
    <location>
        <begin position="112"/>
        <end position="133"/>
    </location>
</feature>
<dbReference type="PANTHER" id="PTHR38457:SF1">
    <property type="entry name" value="REGULATOR ABRB-RELATED"/>
    <property type="match status" value="1"/>
</dbReference>
<dbReference type="NCBIfam" id="TIGR03082">
    <property type="entry name" value="Gneg_AbrB_dup"/>
    <property type="match status" value="2"/>
</dbReference>
<protein>
    <submittedName>
        <fullName evidence="2">AbrB family transcriptional regulator</fullName>
    </submittedName>
</protein>
<feature type="transmembrane region" description="Helical" evidence="1">
    <location>
        <begin position="234"/>
        <end position="253"/>
    </location>
</feature>
<keyword evidence="1" id="KW-0812">Transmembrane</keyword>
<name>A0A7V7RID2_9BACI</name>
<evidence type="ECO:0000313" key="3">
    <source>
        <dbReference type="Proteomes" id="UP000441354"/>
    </source>
</evidence>
<dbReference type="AlphaFoldDB" id="A0A7V7RID2"/>
<dbReference type="PIRSF" id="PIRSF038991">
    <property type="entry name" value="Protein_AbrB"/>
    <property type="match status" value="1"/>
</dbReference>
<dbReference type="Proteomes" id="UP000441354">
    <property type="component" value="Unassembled WGS sequence"/>
</dbReference>
<accession>A0A7V7RID2</accession>
<keyword evidence="3" id="KW-1185">Reference proteome</keyword>
<feature type="transmembrane region" description="Helical" evidence="1">
    <location>
        <begin position="187"/>
        <end position="204"/>
    </location>
</feature>
<dbReference type="InterPro" id="IPR007820">
    <property type="entry name" value="AbrB_fam"/>
</dbReference>
<keyword evidence="1" id="KW-1133">Transmembrane helix</keyword>